<evidence type="ECO:0000259" key="4">
    <source>
        <dbReference type="PROSITE" id="PS50932"/>
    </source>
</evidence>
<dbReference type="KEGG" id="eva:EIB75_07765"/>
<dbReference type="EMBL" id="CP034160">
    <property type="protein sequence ID" value="AZI55142.1"/>
    <property type="molecule type" value="Genomic_DNA"/>
</dbReference>
<sequence length="333" mass="37686">MKRVTIKDLADMLNISISTVSRALKDHPDISSAVKLKVKEAAETFNYIPNDFAINFRKKSSKVIGLIIPEMSMFFIPSIIKGISSVLHKEGYHFFVLSSEESLGMEQENIITCINSRVDGILISLTRYTKDLSHLKRLKEIEVPVVIFDKTIPQDYFEQIIFDNKLNVETAVEKLANNECKNILAIFGDENLEMTQNRRDHFLEKLKNYPDINCKLICCESAESVKEKLSIILDYEGFDGYFAMSDETLAGLHSSLIKKKIEIGNITVIAISEGTFPKYLDESYELIINDGFRMGVMAAIHLLNNIRKHNSEISASSTFYGSVTKVGEKFNNS</sequence>
<dbReference type="AlphaFoldDB" id="A0A3G8ZCN3"/>
<evidence type="ECO:0000313" key="5">
    <source>
        <dbReference type="EMBL" id="AZI55142.1"/>
    </source>
</evidence>
<dbReference type="CDD" id="cd06267">
    <property type="entry name" value="PBP1_LacI_sugar_binding-like"/>
    <property type="match status" value="1"/>
</dbReference>
<keyword evidence="3" id="KW-0804">Transcription</keyword>
<name>A0A3G8ZCN3_9FLAO</name>
<dbReference type="GO" id="GO:0003700">
    <property type="term" value="F:DNA-binding transcription factor activity"/>
    <property type="evidence" value="ECO:0007669"/>
    <property type="project" value="TreeGrafter"/>
</dbReference>
<dbReference type="CDD" id="cd01392">
    <property type="entry name" value="HTH_LacI"/>
    <property type="match status" value="1"/>
</dbReference>
<dbReference type="GO" id="GO:0000976">
    <property type="term" value="F:transcription cis-regulatory region binding"/>
    <property type="evidence" value="ECO:0007669"/>
    <property type="project" value="TreeGrafter"/>
</dbReference>
<dbReference type="Pfam" id="PF00356">
    <property type="entry name" value="LacI"/>
    <property type="match status" value="1"/>
</dbReference>
<dbReference type="PANTHER" id="PTHR30146:SF109">
    <property type="entry name" value="HTH-TYPE TRANSCRIPTIONAL REGULATOR GALS"/>
    <property type="match status" value="1"/>
</dbReference>
<accession>A0A3G8ZCN3</accession>
<dbReference type="SMART" id="SM00354">
    <property type="entry name" value="HTH_LACI"/>
    <property type="match status" value="1"/>
</dbReference>
<dbReference type="Pfam" id="PF00532">
    <property type="entry name" value="Peripla_BP_1"/>
    <property type="match status" value="1"/>
</dbReference>
<dbReference type="Gene3D" id="1.10.260.40">
    <property type="entry name" value="lambda repressor-like DNA-binding domains"/>
    <property type="match status" value="1"/>
</dbReference>
<gene>
    <name evidence="5" type="ORF">EIB75_07765</name>
</gene>
<dbReference type="InterPro" id="IPR000843">
    <property type="entry name" value="HTH_LacI"/>
</dbReference>
<dbReference type="InterPro" id="IPR001761">
    <property type="entry name" value="Peripla_BP/Lac1_sug-bd_dom"/>
</dbReference>
<dbReference type="Proteomes" id="UP000272316">
    <property type="component" value="Chromosome"/>
</dbReference>
<evidence type="ECO:0000256" key="1">
    <source>
        <dbReference type="ARBA" id="ARBA00023015"/>
    </source>
</evidence>
<evidence type="ECO:0000256" key="3">
    <source>
        <dbReference type="ARBA" id="ARBA00023163"/>
    </source>
</evidence>
<dbReference type="SUPFAM" id="SSF53822">
    <property type="entry name" value="Periplasmic binding protein-like I"/>
    <property type="match status" value="1"/>
</dbReference>
<dbReference type="PROSITE" id="PS50932">
    <property type="entry name" value="HTH_LACI_2"/>
    <property type="match status" value="1"/>
</dbReference>
<dbReference type="InterPro" id="IPR028082">
    <property type="entry name" value="Peripla_BP_I"/>
</dbReference>
<protein>
    <submittedName>
        <fullName evidence="5">LacI family transcriptional regulator</fullName>
    </submittedName>
</protein>
<feature type="domain" description="HTH lacI-type" evidence="4">
    <location>
        <begin position="4"/>
        <end position="58"/>
    </location>
</feature>
<evidence type="ECO:0000313" key="6">
    <source>
        <dbReference type="Proteomes" id="UP000272316"/>
    </source>
</evidence>
<dbReference type="InterPro" id="IPR010982">
    <property type="entry name" value="Lambda_DNA-bd_dom_sf"/>
</dbReference>
<dbReference type="SUPFAM" id="SSF47413">
    <property type="entry name" value="lambda repressor-like DNA-binding domains"/>
    <property type="match status" value="1"/>
</dbReference>
<organism evidence="5 6">
    <name type="scientific">Epilithonimonas vandammei</name>
    <dbReference type="NCBI Taxonomy" id="2487072"/>
    <lineage>
        <taxon>Bacteria</taxon>
        <taxon>Pseudomonadati</taxon>
        <taxon>Bacteroidota</taxon>
        <taxon>Flavobacteriia</taxon>
        <taxon>Flavobacteriales</taxon>
        <taxon>Weeksellaceae</taxon>
        <taxon>Chryseobacterium group</taxon>
        <taxon>Epilithonimonas</taxon>
    </lineage>
</organism>
<proteinExistence type="predicted"/>
<dbReference type="PANTHER" id="PTHR30146">
    <property type="entry name" value="LACI-RELATED TRANSCRIPTIONAL REPRESSOR"/>
    <property type="match status" value="1"/>
</dbReference>
<reference evidence="6" key="1">
    <citation type="submission" date="2018-11" db="EMBL/GenBank/DDBJ databases">
        <title>Proposal to divide the Flavobacteriaceae and reorganize its genera based on Amino Acid Identity values calculated from whole genome sequences.</title>
        <authorList>
            <person name="Nicholson A.C."/>
            <person name="Gulvik C.A."/>
            <person name="Whitney A.M."/>
            <person name="Sheth M."/>
            <person name="Batra D."/>
            <person name="Pryor J."/>
            <person name="Bernardet J.-F."/>
            <person name="Hugo C."/>
            <person name="Kampfer P."/>
            <person name="Newman J.D."/>
            <person name="McQuiston J.R."/>
        </authorList>
    </citation>
    <scope>NUCLEOTIDE SEQUENCE [LARGE SCALE GENOMIC DNA]</scope>
    <source>
        <strain evidence="6">H6466</strain>
    </source>
</reference>
<keyword evidence="2" id="KW-0238">DNA-binding</keyword>
<evidence type="ECO:0000256" key="2">
    <source>
        <dbReference type="ARBA" id="ARBA00023125"/>
    </source>
</evidence>
<dbReference type="Gene3D" id="3.40.50.2300">
    <property type="match status" value="2"/>
</dbReference>
<dbReference type="RefSeq" id="WP_124986280.1">
    <property type="nucleotide sequence ID" value="NZ_CP034160.1"/>
</dbReference>
<keyword evidence="1" id="KW-0805">Transcription regulation</keyword>